<evidence type="ECO:0000256" key="1">
    <source>
        <dbReference type="PROSITE-ProRule" id="PRU00023"/>
    </source>
</evidence>
<keyword evidence="1" id="KW-0040">ANK repeat</keyword>
<dbReference type="SMART" id="SM00248">
    <property type="entry name" value="ANK"/>
    <property type="match status" value="2"/>
</dbReference>
<sequence length="229" mass="24988">MGGSNSFHKDHAIRTGNIALIKRHFSLRPWLVKKINIASYDAKGSTALHLAAEYGQEEMCALLVERGADPEVGMLDTKDKNKSKGTAGSITPLGSALLCQSTVYKKVNLKSQKNIIKALVGAGGKINSKTHDGSYMLLLCERISTHYDKGVEDIAVYCFDTFPIEILDAERERWGMVAKMVVDKECNQLQDRLAQVGIVFVGKDLPAAVEDGMKDKECKEANAMPVGTA</sequence>
<dbReference type="OrthoDB" id="3200163at2759"/>
<feature type="repeat" description="ANK" evidence="1">
    <location>
        <begin position="43"/>
        <end position="69"/>
    </location>
</feature>
<name>A0A0L0FPV4_9EUKA</name>
<accession>A0A0L0FPV4</accession>
<dbReference type="PRINTS" id="PR01415">
    <property type="entry name" value="ANKYRIN"/>
</dbReference>
<evidence type="ECO:0000313" key="3">
    <source>
        <dbReference type="Proteomes" id="UP000054560"/>
    </source>
</evidence>
<dbReference type="RefSeq" id="XP_014152734.1">
    <property type="nucleotide sequence ID" value="XM_014297259.1"/>
</dbReference>
<dbReference type="Pfam" id="PF00023">
    <property type="entry name" value="Ank"/>
    <property type="match status" value="1"/>
</dbReference>
<dbReference type="EMBL" id="KQ242415">
    <property type="protein sequence ID" value="KNC78832.1"/>
    <property type="molecule type" value="Genomic_DNA"/>
</dbReference>
<proteinExistence type="predicted"/>
<dbReference type="AlphaFoldDB" id="A0A0L0FPV4"/>
<dbReference type="PROSITE" id="PS50297">
    <property type="entry name" value="ANK_REP_REGION"/>
    <property type="match status" value="1"/>
</dbReference>
<dbReference type="PROSITE" id="PS50088">
    <property type="entry name" value="ANK_REPEAT"/>
    <property type="match status" value="1"/>
</dbReference>
<dbReference type="InterPro" id="IPR036770">
    <property type="entry name" value="Ankyrin_rpt-contain_sf"/>
</dbReference>
<organism evidence="2 3">
    <name type="scientific">Sphaeroforma arctica JP610</name>
    <dbReference type="NCBI Taxonomy" id="667725"/>
    <lineage>
        <taxon>Eukaryota</taxon>
        <taxon>Ichthyosporea</taxon>
        <taxon>Ichthyophonida</taxon>
        <taxon>Sphaeroforma</taxon>
    </lineage>
</organism>
<dbReference type="GeneID" id="25909253"/>
<dbReference type="SUPFAM" id="SSF48403">
    <property type="entry name" value="Ankyrin repeat"/>
    <property type="match status" value="1"/>
</dbReference>
<gene>
    <name evidence="2" type="ORF">SARC_08749</name>
</gene>
<dbReference type="Gene3D" id="1.25.40.20">
    <property type="entry name" value="Ankyrin repeat-containing domain"/>
    <property type="match status" value="1"/>
</dbReference>
<dbReference type="InterPro" id="IPR002110">
    <property type="entry name" value="Ankyrin_rpt"/>
</dbReference>
<evidence type="ECO:0000313" key="2">
    <source>
        <dbReference type="EMBL" id="KNC78832.1"/>
    </source>
</evidence>
<dbReference type="Proteomes" id="UP000054560">
    <property type="component" value="Unassembled WGS sequence"/>
</dbReference>
<protein>
    <submittedName>
        <fullName evidence="2">Uncharacterized protein</fullName>
    </submittedName>
</protein>
<keyword evidence="3" id="KW-1185">Reference proteome</keyword>
<reference evidence="2 3" key="1">
    <citation type="submission" date="2011-02" db="EMBL/GenBank/DDBJ databases">
        <title>The Genome Sequence of Sphaeroforma arctica JP610.</title>
        <authorList>
            <consortium name="The Broad Institute Genome Sequencing Platform"/>
            <person name="Russ C."/>
            <person name="Cuomo C."/>
            <person name="Young S.K."/>
            <person name="Zeng Q."/>
            <person name="Gargeya S."/>
            <person name="Alvarado L."/>
            <person name="Berlin A."/>
            <person name="Chapman S.B."/>
            <person name="Chen Z."/>
            <person name="Freedman E."/>
            <person name="Gellesch M."/>
            <person name="Goldberg J."/>
            <person name="Griggs A."/>
            <person name="Gujja S."/>
            <person name="Heilman E."/>
            <person name="Heiman D."/>
            <person name="Howarth C."/>
            <person name="Mehta T."/>
            <person name="Neiman D."/>
            <person name="Pearson M."/>
            <person name="Roberts A."/>
            <person name="Saif S."/>
            <person name="Shea T."/>
            <person name="Shenoy N."/>
            <person name="Sisk P."/>
            <person name="Stolte C."/>
            <person name="Sykes S."/>
            <person name="White J."/>
            <person name="Yandava C."/>
            <person name="Burger G."/>
            <person name="Gray M.W."/>
            <person name="Holland P.W.H."/>
            <person name="King N."/>
            <person name="Lang F.B.F."/>
            <person name="Roger A.J."/>
            <person name="Ruiz-Trillo I."/>
            <person name="Haas B."/>
            <person name="Nusbaum C."/>
            <person name="Birren B."/>
        </authorList>
    </citation>
    <scope>NUCLEOTIDE SEQUENCE [LARGE SCALE GENOMIC DNA]</scope>
    <source>
        <strain evidence="2 3">JP610</strain>
    </source>
</reference>